<evidence type="ECO:0000256" key="3">
    <source>
        <dbReference type="ARBA" id="ARBA00022989"/>
    </source>
</evidence>
<dbReference type="InterPro" id="IPR005178">
    <property type="entry name" value="Ostalpha/TMEM184C"/>
</dbReference>
<feature type="transmembrane region" description="Helical" evidence="5">
    <location>
        <begin position="167"/>
        <end position="187"/>
    </location>
</feature>
<evidence type="ECO:0000256" key="4">
    <source>
        <dbReference type="ARBA" id="ARBA00023136"/>
    </source>
</evidence>
<dbReference type="EMBL" id="MU003843">
    <property type="protein sequence ID" value="KAF2717476.1"/>
    <property type="molecule type" value="Genomic_DNA"/>
</dbReference>
<evidence type="ECO:0000313" key="7">
    <source>
        <dbReference type="Proteomes" id="UP000799441"/>
    </source>
</evidence>
<keyword evidence="2 5" id="KW-0812">Transmembrane</keyword>
<keyword evidence="3 5" id="KW-1133">Transmembrane helix</keyword>
<feature type="non-terminal residue" evidence="6">
    <location>
        <position position="284"/>
    </location>
</feature>
<dbReference type="GO" id="GO:0016020">
    <property type="term" value="C:membrane"/>
    <property type="evidence" value="ECO:0007669"/>
    <property type="project" value="UniProtKB-SubCell"/>
</dbReference>
<organism evidence="6 7">
    <name type="scientific">Polychaeton citri CBS 116435</name>
    <dbReference type="NCBI Taxonomy" id="1314669"/>
    <lineage>
        <taxon>Eukaryota</taxon>
        <taxon>Fungi</taxon>
        <taxon>Dikarya</taxon>
        <taxon>Ascomycota</taxon>
        <taxon>Pezizomycotina</taxon>
        <taxon>Dothideomycetes</taxon>
        <taxon>Dothideomycetidae</taxon>
        <taxon>Capnodiales</taxon>
        <taxon>Capnodiaceae</taxon>
        <taxon>Polychaeton</taxon>
    </lineage>
</organism>
<dbReference type="OrthoDB" id="5348404at2759"/>
<comment type="caution">
    <text evidence="6">The sequence shown here is derived from an EMBL/GenBank/DDBJ whole genome shotgun (WGS) entry which is preliminary data.</text>
</comment>
<keyword evidence="7" id="KW-1185">Reference proteome</keyword>
<proteinExistence type="predicted"/>
<gene>
    <name evidence="6" type="ORF">K431DRAFT_210915</name>
</gene>
<dbReference type="PANTHER" id="PTHR23423">
    <property type="entry name" value="ORGANIC SOLUTE TRANSPORTER-RELATED"/>
    <property type="match status" value="1"/>
</dbReference>
<evidence type="ECO:0000256" key="2">
    <source>
        <dbReference type="ARBA" id="ARBA00022692"/>
    </source>
</evidence>
<protein>
    <recommendedName>
        <fullName evidence="8">DUF300-domain-containing protein</fullName>
    </recommendedName>
</protein>
<evidence type="ECO:0000256" key="1">
    <source>
        <dbReference type="ARBA" id="ARBA00004141"/>
    </source>
</evidence>
<dbReference type="Proteomes" id="UP000799441">
    <property type="component" value="Unassembled WGS sequence"/>
</dbReference>
<feature type="transmembrane region" description="Helical" evidence="5">
    <location>
        <begin position="93"/>
        <end position="117"/>
    </location>
</feature>
<feature type="transmembrane region" description="Helical" evidence="5">
    <location>
        <begin position="137"/>
        <end position="155"/>
    </location>
</feature>
<evidence type="ECO:0008006" key="8">
    <source>
        <dbReference type="Google" id="ProtNLM"/>
    </source>
</evidence>
<dbReference type="SMART" id="SM01417">
    <property type="entry name" value="Solute_trans_a"/>
    <property type="match status" value="1"/>
</dbReference>
<keyword evidence="4 5" id="KW-0472">Membrane</keyword>
<feature type="non-terminal residue" evidence="6">
    <location>
        <position position="1"/>
    </location>
</feature>
<feature type="transmembrane region" description="Helical" evidence="5">
    <location>
        <begin position="39"/>
        <end position="61"/>
    </location>
</feature>
<feature type="transmembrane region" description="Helical" evidence="5">
    <location>
        <begin position="14"/>
        <end position="33"/>
    </location>
</feature>
<feature type="transmembrane region" description="Helical" evidence="5">
    <location>
        <begin position="207"/>
        <end position="231"/>
    </location>
</feature>
<evidence type="ECO:0000256" key="5">
    <source>
        <dbReference type="SAM" id="Phobius"/>
    </source>
</evidence>
<dbReference type="AlphaFoldDB" id="A0A9P4Q334"/>
<dbReference type="Pfam" id="PF03619">
    <property type="entry name" value="Solute_trans_a"/>
    <property type="match status" value="1"/>
</dbReference>
<reference evidence="6" key="1">
    <citation type="journal article" date="2020" name="Stud. Mycol.">
        <title>101 Dothideomycetes genomes: a test case for predicting lifestyles and emergence of pathogens.</title>
        <authorList>
            <person name="Haridas S."/>
            <person name="Albert R."/>
            <person name="Binder M."/>
            <person name="Bloem J."/>
            <person name="Labutti K."/>
            <person name="Salamov A."/>
            <person name="Andreopoulos B."/>
            <person name="Baker S."/>
            <person name="Barry K."/>
            <person name="Bills G."/>
            <person name="Bluhm B."/>
            <person name="Cannon C."/>
            <person name="Castanera R."/>
            <person name="Culley D."/>
            <person name="Daum C."/>
            <person name="Ezra D."/>
            <person name="Gonzalez J."/>
            <person name="Henrissat B."/>
            <person name="Kuo A."/>
            <person name="Liang C."/>
            <person name="Lipzen A."/>
            <person name="Lutzoni F."/>
            <person name="Magnuson J."/>
            <person name="Mondo S."/>
            <person name="Nolan M."/>
            <person name="Ohm R."/>
            <person name="Pangilinan J."/>
            <person name="Park H.-J."/>
            <person name="Ramirez L."/>
            <person name="Alfaro M."/>
            <person name="Sun H."/>
            <person name="Tritt A."/>
            <person name="Yoshinaga Y."/>
            <person name="Zwiers L.-H."/>
            <person name="Turgeon B."/>
            <person name="Goodwin S."/>
            <person name="Spatafora J."/>
            <person name="Crous P."/>
            <person name="Grigoriev I."/>
        </authorList>
    </citation>
    <scope>NUCLEOTIDE SEQUENCE</scope>
    <source>
        <strain evidence="6">CBS 116435</strain>
    </source>
</reference>
<evidence type="ECO:0000313" key="6">
    <source>
        <dbReference type="EMBL" id="KAF2717476.1"/>
    </source>
</evidence>
<accession>A0A9P4Q334</accession>
<comment type="subcellular location">
    <subcellularLocation>
        <location evidence="1">Membrane</location>
        <topology evidence="1">Multi-pass membrane protein</topology>
    </subcellularLocation>
</comment>
<sequence length="284" mass="32721">HLRRYRCPREQRQIIRIVFIAVVYAVVSFFQIYDYEIAEYIAVIPDLYEAFCICALFLLYLQFAAPASTFGEEMFEAVRAAEEHHTGFDWPRITWIFVFQYPLTQLLATIITLATVAAKTYCAQSLSPRYGHLWAEIINSVGVGAAVLAVFRVYGHVKMIMKARRGLAKLVCFKIIVFISFVQTWIFNILLEHNVMKPSKTFSYDDLLYGIPALVLCCEMVIFSLGFWYAYSSTEYSSNAKPRDQRLPIWKAALDAMNPYDFLHGIVQMFKLALHLQHSGGFKE</sequence>
<name>A0A9P4Q334_9PEZI</name>